<dbReference type="STRING" id="572546.Arcpr_0864"/>
<dbReference type="OrthoDB" id="97626at2157"/>
<dbReference type="SUPFAM" id="SSF143011">
    <property type="entry name" value="RelE-like"/>
    <property type="match status" value="1"/>
</dbReference>
<dbReference type="PaxDb" id="572546-Arcpr_0864"/>
<dbReference type="HOGENOM" id="CLU_155761_6_2_2"/>
<organism evidence="1 2">
    <name type="scientific">Archaeoglobus profundus (strain DSM 5631 / JCM 9629 / NBRC 100127 / Av18)</name>
    <dbReference type="NCBI Taxonomy" id="572546"/>
    <lineage>
        <taxon>Archaea</taxon>
        <taxon>Methanobacteriati</taxon>
        <taxon>Methanobacteriota</taxon>
        <taxon>Archaeoglobi</taxon>
        <taxon>Archaeoglobales</taxon>
        <taxon>Archaeoglobaceae</taxon>
        <taxon>Archaeoglobus</taxon>
    </lineage>
</organism>
<dbReference type="GeneID" id="8739526"/>
<dbReference type="Gene3D" id="3.30.2310.20">
    <property type="entry name" value="RelE-like"/>
    <property type="match status" value="1"/>
</dbReference>
<dbReference type="InterPro" id="IPR052747">
    <property type="entry name" value="TA_system_RelE_toxin"/>
</dbReference>
<accession>D2RI02</accession>
<proteinExistence type="predicted"/>
<gene>
    <name evidence="1" type="ordered locus">Arcpr_0864</name>
</gene>
<dbReference type="InterPro" id="IPR035093">
    <property type="entry name" value="RelE/ParE_toxin_dom_sf"/>
</dbReference>
<dbReference type="AlphaFoldDB" id="D2RI02"/>
<dbReference type="KEGG" id="apo:Arcpr_0864"/>
<dbReference type="EMBL" id="CP001857">
    <property type="protein sequence ID" value="ADB57927.1"/>
    <property type="molecule type" value="Genomic_DNA"/>
</dbReference>
<reference evidence="1 2" key="1">
    <citation type="journal article" date="2010" name="Stand. Genomic Sci.">
        <title>Complete genome sequence of Archaeoglobus profundus type strain (AV18).</title>
        <authorList>
            <person name="von Jan M."/>
            <person name="Lapidus A."/>
            <person name="Del Rio T.G."/>
            <person name="Copeland A."/>
            <person name="Tice H."/>
            <person name="Cheng J.F."/>
            <person name="Lucas S."/>
            <person name="Chen F."/>
            <person name="Nolan M."/>
            <person name="Goodwin L."/>
            <person name="Han C."/>
            <person name="Pitluck S."/>
            <person name="Liolios K."/>
            <person name="Ivanova N."/>
            <person name="Mavromatis K."/>
            <person name="Ovchinnikova G."/>
            <person name="Chertkov O."/>
            <person name="Pati A."/>
            <person name="Chen A."/>
            <person name="Palaniappan K."/>
            <person name="Land M."/>
            <person name="Hauser L."/>
            <person name="Chang Y.J."/>
            <person name="Jeffries C.D."/>
            <person name="Saunders E."/>
            <person name="Brettin T."/>
            <person name="Detter J.C."/>
            <person name="Chain P."/>
            <person name="Eichinger K."/>
            <person name="Huber H."/>
            <person name="Spring S."/>
            <person name="Rohde M."/>
            <person name="Goker M."/>
            <person name="Wirth R."/>
            <person name="Woyke T."/>
            <person name="Bristow J."/>
            <person name="Eisen J.A."/>
            <person name="Markowitz V."/>
            <person name="Hugenholtz P."/>
            <person name="Kyrpides N.C."/>
            <person name="Klenk H.P."/>
        </authorList>
    </citation>
    <scope>NUCLEOTIDE SEQUENCE [LARGE SCALE GENOMIC DNA]</scope>
    <source>
        <strain evidence="2">DSM 5631 / JCM 9629 / NBRC 100127 / Av18</strain>
    </source>
</reference>
<dbReference type="PANTHER" id="PTHR38813">
    <property type="match status" value="1"/>
</dbReference>
<dbReference type="PANTHER" id="PTHR38813:SF1">
    <property type="entry name" value="TOXIN RELE1-RELATED"/>
    <property type="match status" value="1"/>
</dbReference>
<evidence type="ECO:0008006" key="3">
    <source>
        <dbReference type="Google" id="ProtNLM"/>
    </source>
</evidence>
<dbReference type="eggNOG" id="arCOG01665">
    <property type="taxonomic scope" value="Archaea"/>
</dbReference>
<evidence type="ECO:0000313" key="1">
    <source>
        <dbReference type="EMBL" id="ADB57927.1"/>
    </source>
</evidence>
<name>D2RI02_ARCPA</name>
<protein>
    <recommendedName>
        <fullName evidence="3">Plasmid stabilization system</fullName>
    </recommendedName>
</protein>
<dbReference type="RefSeq" id="WP_012940263.1">
    <property type="nucleotide sequence ID" value="NC_013741.1"/>
</dbReference>
<keyword evidence="2" id="KW-1185">Reference proteome</keyword>
<sequence>MFSVLIHPDVAKFLDKLSEEDRRRCVEALRRLKEDPFTPHPGADIKKLKGRDKTMYRLRVGDFRFEYFVEGNTVYVVEAFRRGRGYR</sequence>
<evidence type="ECO:0000313" key="2">
    <source>
        <dbReference type="Proteomes" id="UP000001901"/>
    </source>
</evidence>
<dbReference type="Proteomes" id="UP000001901">
    <property type="component" value="Chromosome"/>
</dbReference>